<keyword evidence="3" id="KW-0433">Leucine-rich repeat</keyword>
<dbReference type="EMBL" id="VZRF01001204">
    <property type="protein sequence ID" value="NWT08583.1"/>
    <property type="molecule type" value="Genomic_DNA"/>
</dbReference>
<evidence type="ECO:0000313" key="5">
    <source>
        <dbReference type="EMBL" id="NWT08583.1"/>
    </source>
</evidence>
<reference evidence="5 6" key="1">
    <citation type="submission" date="2019-09" db="EMBL/GenBank/DDBJ databases">
        <title>Bird 10,000 Genomes (B10K) Project - Family phase.</title>
        <authorList>
            <person name="Zhang G."/>
        </authorList>
    </citation>
    <scope>NUCLEOTIDE SEQUENCE [LARGE SCALE GENOMIC DNA]</scope>
    <source>
        <strain evidence="5">B10K-DU-001-22</strain>
        <tissue evidence="5">Muscle</tissue>
    </source>
</reference>
<evidence type="ECO:0000256" key="1">
    <source>
        <dbReference type="ARBA" id="ARBA00004496"/>
    </source>
</evidence>
<organism evidence="5 6">
    <name type="scientific">Vireo altiloquus</name>
    <name type="common">Black-whiskered vireo</name>
    <name type="synonym">Muscicapa altiloqua</name>
    <dbReference type="NCBI Taxonomy" id="34956"/>
    <lineage>
        <taxon>Eukaryota</taxon>
        <taxon>Metazoa</taxon>
        <taxon>Chordata</taxon>
        <taxon>Craniata</taxon>
        <taxon>Vertebrata</taxon>
        <taxon>Euteleostomi</taxon>
        <taxon>Archelosauria</taxon>
        <taxon>Archosauria</taxon>
        <taxon>Dinosauria</taxon>
        <taxon>Saurischia</taxon>
        <taxon>Theropoda</taxon>
        <taxon>Coelurosauria</taxon>
        <taxon>Aves</taxon>
        <taxon>Neognathae</taxon>
        <taxon>Neoaves</taxon>
        <taxon>Telluraves</taxon>
        <taxon>Australaves</taxon>
        <taxon>Passeriformes</taxon>
        <taxon>Corvoidea</taxon>
        <taxon>Vireonidae</taxon>
        <taxon>Vireoninae</taxon>
        <taxon>Vireo</taxon>
    </lineage>
</organism>
<evidence type="ECO:0000256" key="2">
    <source>
        <dbReference type="ARBA" id="ARBA00022490"/>
    </source>
</evidence>
<accession>A0A7K5KSJ6</accession>
<dbReference type="AlphaFoldDB" id="A0A7K5KSJ6"/>
<dbReference type="Proteomes" id="UP000589495">
    <property type="component" value="Unassembled WGS sequence"/>
</dbReference>
<keyword evidence="4" id="KW-0677">Repeat</keyword>
<comment type="caution">
    <text evidence="5">The sequence shown here is derived from an EMBL/GenBank/DDBJ whole genome shotgun (WGS) entry which is preliminary data.</text>
</comment>
<evidence type="ECO:0000313" key="6">
    <source>
        <dbReference type="Proteomes" id="UP000589495"/>
    </source>
</evidence>
<dbReference type="PANTHER" id="PTHR14224:SF9">
    <property type="entry name" value="LEUCINE-RICH REPEAT-CONTAINING PROTEIN 14"/>
    <property type="match status" value="1"/>
</dbReference>
<sequence length="79" mass="9051">RSLRLQESDIRMRHLTPESAIRIRCLARQLGMLSSLRELDLEFSELSGNLYQILCDLQAPLESLELTLCSLLPSDFAFL</sequence>
<comment type="subcellular location">
    <subcellularLocation>
        <location evidence="1">Cytoplasm</location>
    </subcellularLocation>
</comment>
<dbReference type="SUPFAM" id="SSF52047">
    <property type="entry name" value="RNI-like"/>
    <property type="match status" value="1"/>
</dbReference>
<protein>
    <submittedName>
        <fullName evidence="5">LRC14 protein</fullName>
    </submittedName>
</protein>
<feature type="non-terminal residue" evidence="5">
    <location>
        <position position="1"/>
    </location>
</feature>
<dbReference type="PANTHER" id="PTHR14224">
    <property type="entry name" value="SIMILAR TO PREFERENTIALLY EXPRESSED ANTIGEN IN MELANOMA-LIKE 3"/>
    <property type="match status" value="1"/>
</dbReference>
<keyword evidence="6" id="KW-1185">Reference proteome</keyword>
<dbReference type="GO" id="GO:0005737">
    <property type="term" value="C:cytoplasm"/>
    <property type="evidence" value="ECO:0007669"/>
    <property type="project" value="UniProtKB-SubCell"/>
</dbReference>
<gene>
    <name evidence="5" type="primary">Lrrc14_1</name>
    <name evidence="5" type="ORF">VIRALT_R16294</name>
</gene>
<feature type="non-terminal residue" evidence="5">
    <location>
        <position position="79"/>
    </location>
</feature>
<dbReference type="InterPro" id="IPR050694">
    <property type="entry name" value="LRRC14/PRAME"/>
</dbReference>
<evidence type="ECO:0000256" key="3">
    <source>
        <dbReference type="ARBA" id="ARBA00022614"/>
    </source>
</evidence>
<proteinExistence type="predicted"/>
<name>A0A7K5KSJ6_VIRAL</name>
<keyword evidence="2" id="KW-0963">Cytoplasm</keyword>
<evidence type="ECO:0000256" key="4">
    <source>
        <dbReference type="ARBA" id="ARBA00022737"/>
    </source>
</evidence>